<feature type="domain" description="SSD" evidence="9">
    <location>
        <begin position="399"/>
        <end position="530"/>
    </location>
</feature>
<dbReference type="InterPro" id="IPR000731">
    <property type="entry name" value="SSD"/>
</dbReference>
<proteinExistence type="inferred from homology"/>
<dbReference type="GO" id="GO:0030659">
    <property type="term" value="C:cytoplasmic vesicle membrane"/>
    <property type="evidence" value="ECO:0007669"/>
    <property type="project" value="TreeGrafter"/>
</dbReference>
<evidence type="ECO:0000256" key="2">
    <source>
        <dbReference type="ARBA" id="ARBA00005585"/>
    </source>
</evidence>
<keyword evidence="5 8" id="KW-1133">Transmembrane helix</keyword>
<dbReference type="FunFam" id="1.20.1640.10:FF:000013">
    <property type="entry name" value="PaTched Related family"/>
    <property type="match status" value="1"/>
</dbReference>
<evidence type="ECO:0000256" key="4">
    <source>
        <dbReference type="ARBA" id="ARBA00022692"/>
    </source>
</evidence>
<evidence type="ECO:0000313" key="11">
    <source>
        <dbReference type="WBParaSite" id="SSTP_0000086200.1"/>
    </source>
</evidence>
<dbReference type="PANTHER" id="PTHR10796:SF90">
    <property type="entry name" value="SSD DOMAIN-CONTAINING PROTEIN"/>
    <property type="match status" value="1"/>
</dbReference>
<evidence type="ECO:0000256" key="8">
    <source>
        <dbReference type="SAM" id="Phobius"/>
    </source>
</evidence>
<name>A0A0K0DUE9_STRER</name>
<keyword evidence="6 8" id="KW-0472">Membrane</keyword>
<dbReference type="InterPro" id="IPR003392">
    <property type="entry name" value="PTHD_SSD"/>
</dbReference>
<keyword evidence="10" id="KW-1185">Reference proteome</keyword>
<keyword evidence="7" id="KW-0325">Glycoprotein</keyword>
<dbReference type="SUPFAM" id="SSF82866">
    <property type="entry name" value="Multidrug efflux transporter AcrB transmembrane domain"/>
    <property type="match status" value="2"/>
</dbReference>
<reference evidence="11" key="1">
    <citation type="submission" date="2015-08" db="UniProtKB">
        <authorList>
            <consortium name="WormBaseParasite"/>
        </authorList>
    </citation>
    <scope>IDENTIFICATION</scope>
</reference>
<feature type="transmembrane region" description="Helical" evidence="8">
    <location>
        <begin position="861"/>
        <end position="881"/>
    </location>
</feature>
<evidence type="ECO:0000256" key="7">
    <source>
        <dbReference type="ARBA" id="ARBA00023180"/>
    </source>
</evidence>
<dbReference type="WBParaSite" id="TCONS_00008447.p1">
    <property type="protein sequence ID" value="TCONS_00008447.p1"/>
    <property type="gene ID" value="XLOC_006396"/>
</dbReference>
<dbReference type="GO" id="GO:0018996">
    <property type="term" value="P:molting cycle, collagen and cuticulin-based cuticle"/>
    <property type="evidence" value="ECO:0007669"/>
    <property type="project" value="TreeGrafter"/>
</dbReference>
<sequence>MEDEEFITCRRAEDCMTDRLTSFKENTFMGNDNNLNNCANLNDEKLPLNNVNNGKVIKIPNSSYYEDERKKKSFTSYLTLKGMFRLFGNKIANQPYYFIIISGIISLWSIGLYKINLRDRIRDGYTPTNSPSRYETDVIREFWNSSSDPIMTVCTLTSKDNSSMLNEDYIFEARRILNFLQNTFKITPTFKNENEKNVNKSYSYLEFCEPFCYANMALEMFADGLNRSINAIKNNKPLPEEVTLTYPIMTIDEYNIHLERTFFGVVKKEYPLSKNIYVNNTIFNNSKDIINGYNRIQSITNMKSISVIFFIFRGEAKSQFQEKLLYQWEKEIFKFTQENKNFSSIMSINIAGTGILDDEMMRDGKKITPYFATGFLFMIIFVASNVGIDAIYYDSIDVGKIIVALGSIMCPILAITSTYGMISAFGMRTNSFMLVMPFLVMGIGVDDAFLMIHSFQRLGNQGFNKIDRMGIVYEEVGPSITITSLTNFISFLIGITTPTPEIRMFCIATSIAMALGYIYELILFGPILTIASTFEKSSSSKIISPLSSSSSITLTGSCNKNNELTKKQNSWRIYIDKLQHRWLHHYCNLVRNPIWFLFLSVMMIIYLYFVIIGSINIKTKLDAGKILPSDSPLQVTNAQLENIIWKYYHPATIIVNNPIDITSKKEMKRFNQLIDEFENLKECKGKYASMIWLRDYIKAWNTTSPYEKFIKLLNFDFEDKKRITRSETGIDWSYIDGFLEDPLYKHWRTFVRLQKKDVIDWSIRKGNETKNKMVNQNVVVKFWFTVSYENVSTWEQRIKIQQVWRKIAESYSDLNITVWEANGMFVDQMLSLKSVAISTGILTLSVMTIVCTIFIPTLSVITASLAIVSISTGVFGFLNYWGCDLDPVVMAAVLMSIGMSVDFTAHVSYHFQVTSKREIQNGKIVKVSLKNVQERLEHTLTAVAWPMIQAGLSTIMCILPLIFLNSYSPLVFVKTIFLVVTLGFIHGLIILPTILTALPEFINNTNIYHTFLSSSSTRSCRYMGGNKKNNDDTILCEAKDGLGKELNNEK</sequence>
<keyword evidence="4 8" id="KW-0812">Transmembrane</keyword>
<feature type="transmembrane region" description="Helical" evidence="8">
    <location>
        <begin position="95"/>
        <end position="113"/>
    </location>
</feature>
<evidence type="ECO:0000256" key="1">
    <source>
        <dbReference type="ARBA" id="ARBA00004651"/>
    </source>
</evidence>
<feature type="transmembrane region" description="Helical" evidence="8">
    <location>
        <begin position="834"/>
        <end position="855"/>
    </location>
</feature>
<evidence type="ECO:0000256" key="5">
    <source>
        <dbReference type="ARBA" id="ARBA00022989"/>
    </source>
</evidence>
<keyword evidence="3" id="KW-1003">Cell membrane</keyword>
<accession>A0A0K0DUE9</accession>
<organism evidence="11">
    <name type="scientific">Strongyloides stercoralis</name>
    <name type="common">Threadworm</name>
    <dbReference type="NCBI Taxonomy" id="6248"/>
    <lineage>
        <taxon>Eukaryota</taxon>
        <taxon>Metazoa</taxon>
        <taxon>Ecdysozoa</taxon>
        <taxon>Nematoda</taxon>
        <taxon>Chromadorea</taxon>
        <taxon>Rhabditida</taxon>
        <taxon>Tylenchina</taxon>
        <taxon>Panagrolaimomorpha</taxon>
        <taxon>Strongyloidoidea</taxon>
        <taxon>Strongyloididae</taxon>
        <taxon>Strongyloides</taxon>
    </lineage>
</organism>
<evidence type="ECO:0000313" key="10">
    <source>
        <dbReference type="Proteomes" id="UP000035681"/>
    </source>
</evidence>
<comment type="similarity">
    <text evidence="2">Belongs to the patched family.</text>
</comment>
<evidence type="ECO:0000259" key="9">
    <source>
        <dbReference type="PROSITE" id="PS50156"/>
    </source>
</evidence>
<dbReference type="PANTHER" id="PTHR10796">
    <property type="entry name" value="PATCHED-RELATED"/>
    <property type="match status" value="1"/>
</dbReference>
<dbReference type="Gene3D" id="1.20.1640.10">
    <property type="entry name" value="Multidrug efflux transporter AcrB transmembrane domain"/>
    <property type="match status" value="2"/>
</dbReference>
<feature type="transmembrane region" description="Helical" evidence="8">
    <location>
        <begin position="594"/>
        <end position="617"/>
    </location>
</feature>
<dbReference type="InterPro" id="IPR051697">
    <property type="entry name" value="Patched_domain-protein"/>
</dbReference>
<evidence type="ECO:0000313" key="12">
    <source>
        <dbReference type="WBParaSite" id="TCONS_00008447.p1"/>
    </source>
</evidence>
<dbReference type="Proteomes" id="UP000035681">
    <property type="component" value="Unplaced"/>
</dbReference>
<feature type="transmembrane region" description="Helical" evidence="8">
    <location>
        <begin position="434"/>
        <end position="456"/>
    </location>
</feature>
<dbReference type="WBParaSite" id="SSTP_0000086200.1">
    <property type="protein sequence ID" value="SSTP_0000086200.1"/>
    <property type="gene ID" value="SSTP_0000086200"/>
</dbReference>
<feature type="transmembrane region" description="Helical" evidence="8">
    <location>
        <begin position="888"/>
        <end position="909"/>
    </location>
</feature>
<dbReference type="AlphaFoldDB" id="A0A0K0DUE9"/>
<evidence type="ECO:0000256" key="6">
    <source>
        <dbReference type="ARBA" id="ARBA00023136"/>
    </source>
</evidence>
<protein>
    <submittedName>
        <fullName evidence="11 12">SSD domain-containing protein</fullName>
    </submittedName>
</protein>
<evidence type="ECO:0000256" key="3">
    <source>
        <dbReference type="ARBA" id="ARBA00022475"/>
    </source>
</evidence>
<feature type="transmembrane region" description="Helical" evidence="8">
    <location>
        <begin position="507"/>
        <end position="531"/>
    </location>
</feature>
<dbReference type="GO" id="GO:0005886">
    <property type="term" value="C:plasma membrane"/>
    <property type="evidence" value="ECO:0007669"/>
    <property type="project" value="UniProtKB-SubCell"/>
</dbReference>
<feature type="transmembrane region" description="Helical" evidence="8">
    <location>
        <begin position="476"/>
        <end position="495"/>
    </location>
</feature>
<feature type="transmembrane region" description="Helical" evidence="8">
    <location>
        <begin position="943"/>
        <end position="964"/>
    </location>
</feature>
<dbReference type="GO" id="GO:0006897">
    <property type="term" value="P:endocytosis"/>
    <property type="evidence" value="ECO:0007669"/>
    <property type="project" value="TreeGrafter"/>
</dbReference>
<feature type="transmembrane region" description="Helical" evidence="8">
    <location>
        <begin position="976"/>
        <end position="998"/>
    </location>
</feature>
<dbReference type="PROSITE" id="PS50156">
    <property type="entry name" value="SSD"/>
    <property type="match status" value="1"/>
</dbReference>
<feature type="transmembrane region" description="Helical" evidence="8">
    <location>
        <begin position="370"/>
        <end position="392"/>
    </location>
</feature>
<feature type="transmembrane region" description="Helical" evidence="8">
    <location>
        <begin position="398"/>
        <end position="422"/>
    </location>
</feature>
<dbReference type="Pfam" id="PF02460">
    <property type="entry name" value="Patched"/>
    <property type="match status" value="1"/>
</dbReference>
<comment type="subcellular location">
    <subcellularLocation>
        <location evidence="1">Cell membrane</location>
        <topology evidence="1">Multi-pass membrane protein</topology>
    </subcellularLocation>
</comment>